<name>C0EDM6_9FIRM</name>
<proteinExistence type="predicted"/>
<dbReference type="EMBL" id="ACEC01000064">
    <property type="protein sequence ID" value="EEG30433.1"/>
    <property type="molecule type" value="Genomic_DNA"/>
</dbReference>
<keyword evidence="2" id="KW-1185">Reference proteome</keyword>
<reference evidence="1 2" key="1">
    <citation type="submission" date="2009-01" db="EMBL/GenBank/DDBJ databases">
        <authorList>
            <person name="Fulton L."/>
            <person name="Clifton S."/>
            <person name="Fulton B."/>
            <person name="Xu J."/>
            <person name="Minx P."/>
            <person name="Pepin K.H."/>
            <person name="Johnson M."/>
            <person name="Bhonagiri V."/>
            <person name="Nash W.E."/>
            <person name="Mardis E.R."/>
            <person name="Wilson R.K."/>
        </authorList>
    </citation>
    <scope>NUCLEOTIDE SEQUENCE [LARGE SCALE GENOMIC DNA]</scope>
    <source>
        <strain evidence="1 2">DSM 5476</strain>
    </source>
</reference>
<evidence type="ECO:0000313" key="1">
    <source>
        <dbReference type="EMBL" id="EEG30433.1"/>
    </source>
</evidence>
<comment type="caution">
    <text evidence="1">The sequence shown here is derived from an EMBL/GenBank/DDBJ whole genome shotgun (WGS) entry which is preliminary data.</text>
</comment>
<evidence type="ECO:0000313" key="2">
    <source>
        <dbReference type="Proteomes" id="UP000003340"/>
    </source>
</evidence>
<gene>
    <name evidence="1" type="ORF">CLOSTMETH_01954</name>
</gene>
<reference evidence="1 2" key="2">
    <citation type="submission" date="2009-02" db="EMBL/GenBank/DDBJ databases">
        <title>Draft genome sequence of Clostridium methylpentosum (DSM 5476).</title>
        <authorList>
            <person name="Sudarsanam P."/>
            <person name="Ley R."/>
            <person name="Guruge J."/>
            <person name="Turnbaugh P.J."/>
            <person name="Mahowald M."/>
            <person name="Liep D."/>
            <person name="Gordon J."/>
        </authorList>
    </citation>
    <scope>NUCLEOTIDE SEQUENCE [LARGE SCALE GENOMIC DNA]</scope>
    <source>
        <strain evidence="1 2">DSM 5476</strain>
    </source>
</reference>
<organism evidence="1 2">
    <name type="scientific">[Clostridium] methylpentosum DSM 5476</name>
    <dbReference type="NCBI Taxonomy" id="537013"/>
    <lineage>
        <taxon>Bacteria</taxon>
        <taxon>Bacillati</taxon>
        <taxon>Bacillota</taxon>
        <taxon>Clostridia</taxon>
        <taxon>Eubacteriales</taxon>
        <taxon>Oscillospiraceae</taxon>
        <taxon>Oscillospiraceae incertae sedis</taxon>
    </lineage>
</organism>
<dbReference type="STRING" id="537013.CLOSTMETH_01954"/>
<dbReference type="Proteomes" id="UP000003340">
    <property type="component" value="Unassembled WGS sequence"/>
</dbReference>
<sequence>MAAAPKDVGLVCRTSTSRSLFKDTVCAVGIGCLVFSEQGL</sequence>
<protein>
    <submittedName>
        <fullName evidence="1">Uncharacterized protein</fullName>
    </submittedName>
</protein>
<dbReference type="AlphaFoldDB" id="C0EDM6"/>
<accession>C0EDM6</accession>
<dbReference type="HOGENOM" id="CLU_3287479_0_0_9"/>